<protein>
    <submittedName>
        <fullName evidence="2">Uncharacterized protein</fullName>
    </submittedName>
</protein>
<feature type="compositionally biased region" description="Basic and acidic residues" evidence="1">
    <location>
        <begin position="1"/>
        <end position="21"/>
    </location>
</feature>
<organism evidence="2 3">
    <name type="scientific">Rhynchophorus ferrugineus</name>
    <name type="common">Red palm weevil</name>
    <name type="synonym">Curculio ferrugineus</name>
    <dbReference type="NCBI Taxonomy" id="354439"/>
    <lineage>
        <taxon>Eukaryota</taxon>
        <taxon>Metazoa</taxon>
        <taxon>Ecdysozoa</taxon>
        <taxon>Arthropoda</taxon>
        <taxon>Hexapoda</taxon>
        <taxon>Insecta</taxon>
        <taxon>Pterygota</taxon>
        <taxon>Neoptera</taxon>
        <taxon>Endopterygota</taxon>
        <taxon>Coleoptera</taxon>
        <taxon>Polyphaga</taxon>
        <taxon>Cucujiformia</taxon>
        <taxon>Curculionidae</taxon>
        <taxon>Dryophthorinae</taxon>
        <taxon>Rhynchophorus</taxon>
    </lineage>
</organism>
<sequence length="77" mass="8500">MGSDRREREGRDRQIKLHSRDVPAGAGLNTHSRETTDRLPARFGNIAERAATWCDTSVCPTLTGLCRTPHPINITTG</sequence>
<dbReference type="Proteomes" id="UP000625711">
    <property type="component" value="Unassembled WGS sequence"/>
</dbReference>
<evidence type="ECO:0000256" key="1">
    <source>
        <dbReference type="SAM" id="MobiDB-lite"/>
    </source>
</evidence>
<comment type="caution">
    <text evidence="2">The sequence shown here is derived from an EMBL/GenBank/DDBJ whole genome shotgun (WGS) entry which is preliminary data.</text>
</comment>
<keyword evidence="3" id="KW-1185">Reference proteome</keyword>
<feature type="region of interest" description="Disordered" evidence="1">
    <location>
        <begin position="1"/>
        <end position="36"/>
    </location>
</feature>
<evidence type="ECO:0000313" key="3">
    <source>
        <dbReference type="Proteomes" id="UP000625711"/>
    </source>
</evidence>
<dbReference type="EMBL" id="JAACXV010000074">
    <property type="protein sequence ID" value="KAF7284589.1"/>
    <property type="molecule type" value="Genomic_DNA"/>
</dbReference>
<dbReference type="AlphaFoldDB" id="A0A834INV6"/>
<evidence type="ECO:0000313" key="2">
    <source>
        <dbReference type="EMBL" id="KAF7284589.1"/>
    </source>
</evidence>
<reference evidence="2" key="1">
    <citation type="submission" date="2020-08" db="EMBL/GenBank/DDBJ databases">
        <title>Genome sequencing and assembly of the red palm weevil Rhynchophorus ferrugineus.</title>
        <authorList>
            <person name="Dias G.B."/>
            <person name="Bergman C.M."/>
            <person name="Manee M."/>
        </authorList>
    </citation>
    <scope>NUCLEOTIDE SEQUENCE</scope>
    <source>
        <strain evidence="2">AA-2017</strain>
        <tissue evidence="2">Whole larva</tissue>
    </source>
</reference>
<name>A0A834INV6_RHYFE</name>
<accession>A0A834INV6</accession>
<proteinExistence type="predicted"/>
<gene>
    <name evidence="2" type="ORF">GWI33_021871</name>
</gene>